<organism evidence="3 4">
    <name type="scientific">Faecalibacter macacae</name>
    <dbReference type="NCBI Taxonomy" id="1859289"/>
    <lineage>
        <taxon>Bacteria</taxon>
        <taxon>Pseudomonadati</taxon>
        <taxon>Bacteroidota</taxon>
        <taxon>Flavobacteriia</taxon>
        <taxon>Flavobacteriales</taxon>
        <taxon>Weeksellaceae</taxon>
        <taxon>Faecalibacter</taxon>
    </lineage>
</organism>
<dbReference type="Gene3D" id="2.40.160.20">
    <property type="match status" value="1"/>
</dbReference>
<dbReference type="InterPro" id="IPR011250">
    <property type="entry name" value="OMP/PagP_B-barrel"/>
</dbReference>
<dbReference type="Pfam" id="PF13568">
    <property type="entry name" value="OMP_b-brl_2"/>
    <property type="match status" value="1"/>
</dbReference>
<sequence length="215" mass="23637">MKKLFFVAAGLVGMVGVNAQEKTETPQLGIKTSANVTSFLGDDVNDDDFKLGWSAGLYYHIPINQTLAIQPEVNYARVGAKYKNEMINSQNITQTYSNSTTLDYIQVPVLLKIYPGESRFNFEVGPQVGFNIYASNKAKFDTNIAGENIISETKTDISDNVEKVDFGVVGGIGYNITDNVNVGARYYLGLQDTFKSNANFDAKNHGFTFGVGYSF</sequence>
<name>A0A3L9MJN4_9FLAO</name>
<dbReference type="AlphaFoldDB" id="A0A3L9MJN4"/>
<evidence type="ECO:0000259" key="2">
    <source>
        <dbReference type="Pfam" id="PF13568"/>
    </source>
</evidence>
<feature type="domain" description="Outer membrane protein beta-barrel" evidence="2">
    <location>
        <begin position="19"/>
        <end position="194"/>
    </location>
</feature>
<proteinExistence type="predicted"/>
<protein>
    <submittedName>
        <fullName evidence="3">PorT family protein</fullName>
    </submittedName>
</protein>
<dbReference type="SUPFAM" id="SSF56925">
    <property type="entry name" value="OMPA-like"/>
    <property type="match status" value="1"/>
</dbReference>
<keyword evidence="1" id="KW-0732">Signal</keyword>
<feature type="chain" id="PRO_5018321876" evidence="1">
    <location>
        <begin position="20"/>
        <end position="215"/>
    </location>
</feature>
<reference evidence="3 4" key="1">
    <citation type="submission" date="2018-10" db="EMBL/GenBank/DDBJ databases">
        <authorList>
            <person name="Chen X."/>
        </authorList>
    </citation>
    <scope>NUCLEOTIDE SEQUENCE [LARGE SCALE GENOMIC DNA]</scope>
    <source>
        <strain evidence="3 4">YIM 102668</strain>
    </source>
</reference>
<evidence type="ECO:0000313" key="3">
    <source>
        <dbReference type="EMBL" id="RLZ12386.1"/>
    </source>
</evidence>
<keyword evidence="4" id="KW-1185">Reference proteome</keyword>
<gene>
    <name evidence="3" type="ORF">EAH69_02440</name>
</gene>
<dbReference type="RefSeq" id="WP_121933598.1">
    <property type="nucleotide sequence ID" value="NZ_RDOJ01000002.1"/>
</dbReference>
<dbReference type="OrthoDB" id="947434at2"/>
<comment type="caution">
    <text evidence="3">The sequence shown here is derived from an EMBL/GenBank/DDBJ whole genome shotgun (WGS) entry which is preliminary data.</text>
</comment>
<dbReference type="EMBL" id="RDOJ01000002">
    <property type="protein sequence ID" value="RLZ12386.1"/>
    <property type="molecule type" value="Genomic_DNA"/>
</dbReference>
<dbReference type="Proteomes" id="UP000275348">
    <property type="component" value="Unassembled WGS sequence"/>
</dbReference>
<evidence type="ECO:0000313" key="4">
    <source>
        <dbReference type="Proteomes" id="UP000275348"/>
    </source>
</evidence>
<accession>A0A3L9MJN4</accession>
<feature type="signal peptide" evidence="1">
    <location>
        <begin position="1"/>
        <end position="19"/>
    </location>
</feature>
<evidence type="ECO:0000256" key="1">
    <source>
        <dbReference type="SAM" id="SignalP"/>
    </source>
</evidence>
<dbReference type="InterPro" id="IPR025665">
    <property type="entry name" value="Beta-barrel_OMP_2"/>
</dbReference>